<feature type="compositionally biased region" description="Basic and acidic residues" evidence="1">
    <location>
        <begin position="52"/>
        <end position="63"/>
    </location>
</feature>
<protein>
    <submittedName>
        <fullName evidence="2">Uncharacterized protein</fullName>
    </submittedName>
</protein>
<dbReference type="GeneID" id="39474681"/>
<gene>
    <name evidence="2" type="ORF">PLA107_030745</name>
</gene>
<reference evidence="2 3" key="1">
    <citation type="journal article" date="2011" name="PLoS Pathog.">
        <title>Dynamic evolution of pathogenicity revealed by sequencing and comparative genomics of 19 Pseudomonas syringae isolates.</title>
        <authorList>
            <person name="Baltrus D.A."/>
            <person name="Nishimura M.T."/>
            <person name="Romanchuk A."/>
            <person name="Chang J.H."/>
            <person name="Mukhtar M.S."/>
            <person name="Cherkis K."/>
            <person name="Roach J."/>
            <person name="Grant S.R."/>
            <person name="Jones C.D."/>
            <person name="Dangl J.L."/>
        </authorList>
    </citation>
    <scope>NUCLEOTIDE SEQUENCE [LARGE SCALE GENOMIC DNA]</scope>
    <source>
        <strain evidence="2 3">M301315</strain>
    </source>
</reference>
<dbReference type="RefSeq" id="WP_005742171.1">
    <property type="nucleotide sequence ID" value="NZ_CP031226.1"/>
</dbReference>
<evidence type="ECO:0000313" key="2">
    <source>
        <dbReference type="EMBL" id="AXH59605.1"/>
    </source>
</evidence>
<keyword evidence="2" id="KW-0614">Plasmid</keyword>
<proteinExistence type="predicted"/>
<dbReference type="EMBL" id="CP031226">
    <property type="protein sequence ID" value="AXH59605.1"/>
    <property type="molecule type" value="Genomic_DNA"/>
</dbReference>
<geneLocation type="plasmid" evidence="3">
    <name>pmppla107</name>
</geneLocation>
<accession>A0AAD0PUF5</accession>
<organism evidence="2 3">
    <name type="scientific">Pseudomonas amygdali pv. lachrymans str. M301315</name>
    <dbReference type="NCBI Taxonomy" id="629260"/>
    <lineage>
        <taxon>Bacteria</taxon>
        <taxon>Pseudomonadati</taxon>
        <taxon>Pseudomonadota</taxon>
        <taxon>Gammaproteobacteria</taxon>
        <taxon>Pseudomonadales</taxon>
        <taxon>Pseudomonadaceae</taxon>
        <taxon>Pseudomonas</taxon>
        <taxon>Pseudomonas amygdali</taxon>
    </lineage>
</organism>
<evidence type="ECO:0000313" key="3">
    <source>
        <dbReference type="Proteomes" id="UP000006426"/>
    </source>
</evidence>
<feature type="region of interest" description="Disordered" evidence="1">
    <location>
        <begin position="40"/>
        <end position="63"/>
    </location>
</feature>
<name>A0AAD0PUF5_PSEAV</name>
<dbReference type="AlphaFoldDB" id="A0AAD0PUF5"/>
<sequence length="63" mass="7445">MPRQNEEEALAQRVREAYAKTGDCNPEYEQLFDELSQMRAKNMAQSFRQQRGKPDHSPTPYDR</sequence>
<evidence type="ECO:0000256" key="1">
    <source>
        <dbReference type="SAM" id="MobiDB-lite"/>
    </source>
</evidence>
<dbReference type="Proteomes" id="UP000006426">
    <property type="component" value="Plasmid pmppla107"/>
</dbReference>